<sequence>MPRLIGWMKQSPSRNNQQEAADDISQVVSKSISESLISTSETVVESTTIKKSNSTCIIVKTSSDLFLDEISIHIAEYLDLKNLNSFARVDSNLLKLLFNRQVNETKPINYVLDENSDFERIQ</sequence>
<evidence type="ECO:0000313" key="2">
    <source>
        <dbReference type="Proteomes" id="UP000006671"/>
    </source>
</evidence>
<proteinExistence type="predicted"/>
<evidence type="ECO:0000313" key="1">
    <source>
        <dbReference type="EMBL" id="EFC48554.1"/>
    </source>
</evidence>
<keyword evidence="2" id="KW-1185">Reference proteome</keyword>
<dbReference type="EMBL" id="GG738850">
    <property type="protein sequence ID" value="EFC48554.1"/>
    <property type="molecule type" value="Genomic_DNA"/>
</dbReference>
<dbReference type="AlphaFoldDB" id="D2V321"/>
<dbReference type="GeneID" id="8861541"/>
<dbReference type="KEGG" id="ngr:NAEGRDRAFT_63198"/>
<dbReference type="VEuPathDB" id="AmoebaDB:NAEGRDRAFT_63198"/>
<accession>D2V321</accession>
<gene>
    <name evidence="1" type="ORF">NAEGRDRAFT_63198</name>
</gene>
<reference evidence="1 2" key="1">
    <citation type="journal article" date="2010" name="Cell">
        <title>The genome of Naegleria gruberi illuminates early eukaryotic versatility.</title>
        <authorList>
            <person name="Fritz-Laylin L.K."/>
            <person name="Prochnik S.E."/>
            <person name="Ginger M.L."/>
            <person name="Dacks J.B."/>
            <person name="Carpenter M.L."/>
            <person name="Field M.C."/>
            <person name="Kuo A."/>
            <person name="Paredez A."/>
            <person name="Chapman J."/>
            <person name="Pham J."/>
            <person name="Shu S."/>
            <person name="Neupane R."/>
            <person name="Cipriano M."/>
            <person name="Mancuso J."/>
            <person name="Tu H."/>
            <person name="Salamov A."/>
            <person name="Lindquist E."/>
            <person name="Shapiro H."/>
            <person name="Lucas S."/>
            <person name="Grigoriev I.V."/>
            <person name="Cande W.Z."/>
            <person name="Fulton C."/>
            <person name="Rokhsar D.S."/>
            <person name="Dawson S.C."/>
        </authorList>
    </citation>
    <scope>NUCLEOTIDE SEQUENCE [LARGE SCALE GENOMIC DNA]</scope>
    <source>
        <strain evidence="1 2">NEG-M</strain>
    </source>
</reference>
<dbReference type="RefSeq" id="XP_002681298.1">
    <property type="nucleotide sequence ID" value="XM_002681252.1"/>
</dbReference>
<dbReference type="InParanoid" id="D2V321"/>
<protein>
    <submittedName>
        <fullName evidence="1">Predicted protein</fullName>
    </submittedName>
</protein>
<name>D2V321_NAEGR</name>
<dbReference type="Proteomes" id="UP000006671">
    <property type="component" value="Unassembled WGS sequence"/>
</dbReference>
<organism evidence="2">
    <name type="scientific">Naegleria gruberi</name>
    <name type="common">Amoeba</name>
    <dbReference type="NCBI Taxonomy" id="5762"/>
    <lineage>
        <taxon>Eukaryota</taxon>
        <taxon>Discoba</taxon>
        <taxon>Heterolobosea</taxon>
        <taxon>Tetramitia</taxon>
        <taxon>Eutetramitia</taxon>
        <taxon>Vahlkampfiidae</taxon>
        <taxon>Naegleria</taxon>
    </lineage>
</organism>